<dbReference type="GO" id="GO:0008270">
    <property type="term" value="F:zinc ion binding"/>
    <property type="evidence" value="ECO:0007669"/>
    <property type="project" value="UniProtKB-KW"/>
</dbReference>
<dbReference type="PANTHER" id="PTHR12100">
    <property type="entry name" value="SEC10"/>
    <property type="match status" value="1"/>
</dbReference>
<dbReference type="OrthoDB" id="125856at2759"/>
<dbReference type="GO" id="GO:0000145">
    <property type="term" value="C:exocyst"/>
    <property type="evidence" value="ECO:0007669"/>
    <property type="project" value="TreeGrafter"/>
</dbReference>
<keyword evidence="1" id="KW-0863">Zinc-finger</keyword>
<keyword evidence="1" id="KW-0862">Zinc</keyword>
<evidence type="ECO:0000313" key="3">
    <source>
        <dbReference type="EMBL" id="CAC5366119.1"/>
    </source>
</evidence>
<sequence length="330" mass="37902">MVMLGAMLVICDVNEYRRSIKDFKIPIVLELFEKLHALCNLLVVVPENLKQVCSGEQLVGLDNEYINQNPKEYWNILKSLKNKTEKDEIPEVLKDEEVLIKHFQDQGKPSSINNAFMIDIESQLKLLENNIDFKAETDAPISCSEVKKNVDVLPQSVFTSKQYCKIHTEKILDLVCTQHDTLYCRSCMTDKHRNCDSVLPLEDASRNVDESAMLVDTICELDGIAVTLRIFEKDRTSASSEVEDAALVATTTVSNLKDRILKRIDEMEEKIITEIEDIKSKKNIRDNFETTTKFGSFNQKFVMIHSFKTKIKELQERLQQMLSVIVNRFG</sequence>
<evidence type="ECO:0000313" key="4">
    <source>
        <dbReference type="Proteomes" id="UP000507470"/>
    </source>
</evidence>
<organism evidence="3 4">
    <name type="scientific">Mytilus coruscus</name>
    <name type="common">Sea mussel</name>
    <dbReference type="NCBI Taxonomy" id="42192"/>
    <lineage>
        <taxon>Eukaryota</taxon>
        <taxon>Metazoa</taxon>
        <taxon>Spiralia</taxon>
        <taxon>Lophotrochozoa</taxon>
        <taxon>Mollusca</taxon>
        <taxon>Bivalvia</taxon>
        <taxon>Autobranchia</taxon>
        <taxon>Pteriomorphia</taxon>
        <taxon>Mytilida</taxon>
        <taxon>Mytiloidea</taxon>
        <taxon>Mytilidae</taxon>
        <taxon>Mytilinae</taxon>
        <taxon>Mytilus</taxon>
    </lineage>
</organism>
<feature type="domain" description="B box-type" evidence="2">
    <location>
        <begin position="159"/>
        <end position="201"/>
    </location>
</feature>
<reference evidence="3 4" key="1">
    <citation type="submission" date="2020-06" db="EMBL/GenBank/DDBJ databases">
        <authorList>
            <person name="Li R."/>
            <person name="Bekaert M."/>
        </authorList>
    </citation>
    <scope>NUCLEOTIDE SEQUENCE [LARGE SCALE GENOMIC DNA]</scope>
    <source>
        <strain evidence="4">wild</strain>
    </source>
</reference>
<dbReference type="AlphaFoldDB" id="A0A6J8AD56"/>
<dbReference type="SUPFAM" id="SSF57845">
    <property type="entry name" value="B-box zinc-binding domain"/>
    <property type="match status" value="1"/>
</dbReference>
<dbReference type="Pfam" id="PF07393">
    <property type="entry name" value="Sec10_HB"/>
    <property type="match status" value="1"/>
</dbReference>
<dbReference type="PROSITE" id="PS50119">
    <property type="entry name" value="ZF_BBOX"/>
    <property type="match status" value="1"/>
</dbReference>
<protein>
    <submittedName>
        <fullName evidence="3">EXOC5</fullName>
    </submittedName>
</protein>
<gene>
    <name evidence="3" type="ORF">MCOR_6544</name>
</gene>
<dbReference type="GO" id="GO:0006893">
    <property type="term" value="P:Golgi to plasma membrane transport"/>
    <property type="evidence" value="ECO:0007669"/>
    <property type="project" value="TreeGrafter"/>
</dbReference>
<dbReference type="Gene3D" id="3.30.160.60">
    <property type="entry name" value="Classic Zinc Finger"/>
    <property type="match status" value="1"/>
</dbReference>
<keyword evidence="1" id="KW-0479">Metal-binding</keyword>
<evidence type="ECO:0000259" key="2">
    <source>
        <dbReference type="PROSITE" id="PS50119"/>
    </source>
</evidence>
<dbReference type="InterPro" id="IPR009976">
    <property type="entry name" value="Sec10-like"/>
</dbReference>
<dbReference type="InterPro" id="IPR000315">
    <property type="entry name" value="Znf_B-box"/>
</dbReference>
<evidence type="ECO:0000256" key="1">
    <source>
        <dbReference type="PROSITE-ProRule" id="PRU00024"/>
    </source>
</evidence>
<keyword evidence="4" id="KW-1185">Reference proteome</keyword>
<dbReference type="Proteomes" id="UP000507470">
    <property type="component" value="Unassembled WGS sequence"/>
</dbReference>
<dbReference type="EMBL" id="CACVKT020001213">
    <property type="protein sequence ID" value="CAC5366119.1"/>
    <property type="molecule type" value="Genomic_DNA"/>
</dbReference>
<dbReference type="GO" id="GO:0006887">
    <property type="term" value="P:exocytosis"/>
    <property type="evidence" value="ECO:0007669"/>
    <property type="project" value="TreeGrafter"/>
</dbReference>
<accession>A0A6J8AD56</accession>
<dbReference type="PANTHER" id="PTHR12100:SF0">
    <property type="entry name" value="EXOCYST COMPLEX COMPONENT 5"/>
    <property type="match status" value="1"/>
</dbReference>
<name>A0A6J8AD56_MYTCO</name>
<dbReference type="InterPro" id="IPR048627">
    <property type="entry name" value="Sec10_HB"/>
</dbReference>
<proteinExistence type="predicted"/>